<name>A0A8T1WS24_9STRA</name>
<organism evidence="3 4">
    <name type="scientific">Phytophthora boehmeriae</name>
    <dbReference type="NCBI Taxonomy" id="109152"/>
    <lineage>
        <taxon>Eukaryota</taxon>
        <taxon>Sar</taxon>
        <taxon>Stramenopiles</taxon>
        <taxon>Oomycota</taxon>
        <taxon>Peronosporomycetes</taxon>
        <taxon>Peronosporales</taxon>
        <taxon>Peronosporaceae</taxon>
        <taxon>Phytophthora</taxon>
    </lineage>
</organism>
<feature type="region of interest" description="Disordered" evidence="1">
    <location>
        <begin position="212"/>
        <end position="295"/>
    </location>
</feature>
<gene>
    <name evidence="3" type="ORF">PHYBOEH_002574</name>
</gene>
<evidence type="ECO:0000313" key="4">
    <source>
        <dbReference type="Proteomes" id="UP000693981"/>
    </source>
</evidence>
<keyword evidence="2" id="KW-1133">Transmembrane helix</keyword>
<reference evidence="3" key="1">
    <citation type="submission" date="2021-02" db="EMBL/GenBank/DDBJ databases">
        <authorList>
            <person name="Palmer J.M."/>
        </authorList>
    </citation>
    <scope>NUCLEOTIDE SEQUENCE</scope>
    <source>
        <strain evidence="3">SCRP23</strain>
    </source>
</reference>
<feature type="compositionally biased region" description="Low complexity" evidence="1">
    <location>
        <begin position="239"/>
        <end position="260"/>
    </location>
</feature>
<dbReference type="AlphaFoldDB" id="A0A8T1WS24"/>
<sequence length="499" mass="54673">MRQRASTKTQRRQRQHQLRDPYALTDDVYSDAPTFRVGGLVTAMGALQLAAVVALCGLVFGSALLFCLVLLAVLGLAVLHHSDASGPARLGLKPTLGKLMALRRGALDYSLTLSIAQSQPSELQIAVVPSSPTPQKVVATMALTQPEDLKAQRDRKMSPVAGVNLKPPPTIKLMPSEGDEELLVEKPRAKSEPKQVLRSRPLLLQLKPQVKTAEEKQVPVVPNILSKPKAPKGPKKTQPKPQQVQVVPKVAQDQVATKKQPAAKKEHKKPATLSKSEPKLAQLKPESRPLQTDSVPQVTASVETCVPEVAVPPQRTALPMPVSFPEQKSIVELARCEPTMERELVVTRNVLLYLKTGTKTSVLTEEQELEQEVQRAWSEEQVQEDIALSMELFPPLSQPVEPSIPPVSHANTVEPNFLLDIALEPISKPEKKVLSLKELTPRKVHNADLRGMLDELDQMSVELDAAMASCTRLLNGEDEKDSAPALLLLEPEEEPIFCC</sequence>
<evidence type="ECO:0000256" key="2">
    <source>
        <dbReference type="SAM" id="Phobius"/>
    </source>
</evidence>
<feature type="compositionally biased region" description="Basic residues" evidence="1">
    <location>
        <begin position="229"/>
        <end position="238"/>
    </location>
</feature>
<protein>
    <submittedName>
        <fullName evidence="3">Uncharacterized protein</fullName>
    </submittedName>
</protein>
<dbReference type="EMBL" id="JAGDFL010000166">
    <property type="protein sequence ID" value="KAG7396256.1"/>
    <property type="molecule type" value="Genomic_DNA"/>
</dbReference>
<evidence type="ECO:0000256" key="1">
    <source>
        <dbReference type="SAM" id="MobiDB-lite"/>
    </source>
</evidence>
<feature type="compositionally biased region" description="Basic residues" evidence="1">
    <location>
        <begin position="261"/>
        <end position="270"/>
    </location>
</feature>
<proteinExistence type="predicted"/>
<feature type="transmembrane region" description="Helical" evidence="2">
    <location>
        <begin position="49"/>
        <end position="79"/>
    </location>
</feature>
<keyword evidence="2" id="KW-0472">Membrane</keyword>
<dbReference type="Proteomes" id="UP000693981">
    <property type="component" value="Unassembled WGS sequence"/>
</dbReference>
<keyword evidence="2" id="KW-0812">Transmembrane</keyword>
<comment type="caution">
    <text evidence="3">The sequence shown here is derived from an EMBL/GenBank/DDBJ whole genome shotgun (WGS) entry which is preliminary data.</text>
</comment>
<feature type="compositionally biased region" description="Basic and acidic residues" evidence="1">
    <location>
        <begin position="183"/>
        <end position="195"/>
    </location>
</feature>
<evidence type="ECO:0000313" key="3">
    <source>
        <dbReference type="EMBL" id="KAG7396256.1"/>
    </source>
</evidence>
<keyword evidence="4" id="KW-1185">Reference proteome</keyword>
<feature type="region of interest" description="Disordered" evidence="1">
    <location>
        <begin position="150"/>
        <end position="196"/>
    </location>
</feature>
<dbReference type="OrthoDB" id="167109at2759"/>
<accession>A0A8T1WS24</accession>